<dbReference type="InterPro" id="IPR027475">
    <property type="entry name" value="Asparaginase/glutaminase_AS2"/>
</dbReference>
<evidence type="ECO:0000256" key="3">
    <source>
        <dbReference type="PROSITE-ProRule" id="PRU10100"/>
    </source>
</evidence>
<dbReference type="PANTHER" id="PTHR11707:SF28">
    <property type="entry name" value="60 KDA LYSOPHOSPHOLIPASE"/>
    <property type="match status" value="1"/>
</dbReference>
<dbReference type="InterPro" id="IPR037152">
    <property type="entry name" value="L-asparaginase_N_sf"/>
</dbReference>
<feature type="domain" description="Asparaginase/glutaminase C-terminal" evidence="5">
    <location>
        <begin position="256"/>
        <end position="374"/>
    </location>
</feature>
<dbReference type="InterPro" id="IPR040919">
    <property type="entry name" value="Asparaginase_C"/>
</dbReference>
<organism evidence="6 7">
    <name type="scientific">Acrodontium crateriforme</name>
    <dbReference type="NCBI Taxonomy" id="150365"/>
    <lineage>
        <taxon>Eukaryota</taxon>
        <taxon>Fungi</taxon>
        <taxon>Dikarya</taxon>
        <taxon>Ascomycota</taxon>
        <taxon>Pezizomycotina</taxon>
        <taxon>Dothideomycetes</taxon>
        <taxon>Dothideomycetidae</taxon>
        <taxon>Mycosphaerellales</taxon>
        <taxon>Teratosphaeriaceae</taxon>
        <taxon>Acrodontium</taxon>
    </lineage>
</organism>
<sequence>MGSQQRPAHILLILAGGTICMKSSENGYIPSRGLLSVCLAGHEAFDDGSRPEALEIVDEKGIRRPGDASFVLPPVFTSTSDPAVHYTAFEFDQLIDSSSADSHYWNILAQCVLRNYDKFDGFVILHGTDTLAFAASALSFLLNPLSKPVIMTGSQVSIFDEPSDAWDNILGSLTIAGQRQIDEVCVFFHGNLFRGNRCLKIHASEYAAFASPNLSPLVSFDGAIGKGRGPAVGQPIHDPSMVTNALEPLVEMNSAQVAVLRIYPGIQASTLEAIVNTPGLRGLVIETFGAGNMPEGPKGELLQILRDAIERDVTVVNISQCLNGTVSPIYAPAKALERLGVVYGHDMTAEAAYTKLLYLIACPDLSTADIRRLMSSDIRGELTKAKPAIDRTTDEPQRSRRRRESLVVTGLEWRTYYPRVVGRSVSRER</sequence>
<dbReference type="PROSITE" id="PS00917">
    <property type="entry name" value="ASN_GLN_ASE_2"/>
    <property type="match status" value="1"/>
</dbReference>
<feature type="domain" description="L-asparaginase N-terminal" evidence="4">
    <location>
        <begin position="9"/>
        <end position="221"/>
    </location>
</feature>
<dbReference type="PROSITE" id="PS51732">
    <property type="entry name" value="ASN_GLN_ASE_3"/>
    <property type="match status" value="1"/>
</dbReference>
<feature type="active site" evidence="3">
    <location>
        <position position="128"/>
    </location>
</feature>
<dbReference type="FunFam" id="3.40.50.40:FF:000001">
    <property type="entry name" value="L-asparaginase 1"/>
    <property type="match status" value="1"/>
</dbReference>
<name>A0AAQ3M391_9PEZI</name>
<dbReference type="GO" id="GO:0004067">
    <property type="term" value="F:asparaginase activity"/>
    <property type="evidence" value="ECO:0007669"/>
    <property type="project" value="UniProtKB-UniRule"/>
</dbReference>
<dbReference type="Gene3D" id="3.40.50.40">
    <property type="match status" value="1"/>
</dbReference>
<reference evidence="6 7" key="1">
    <citation type="submission" date="2023-11" db="EMBL/GenBank/DDBJ databases">
        <title>An acidophilic fungus is an integral part of prey digestion in a carnivorous sundew plant.</title>
        <authorList>
            <person name="Tsai I.J."/>
        </authorList>
    </citation>
    <scope>NUCLEOTIDE SEQUENCE [LARGE SCALE GENOMIC DNA]</scope>
    <source>
        <strain evidence="6">169a</strain>
    </source>
</reference>
<dbReference type="PANTHER" id="PTHR11707">
    <property type="entry name" value="L-ASPARAGINASE"/>
    <property type="match status" value="1"/>
</dbReference>
<dbReference type="InterPro" id="IPR041725">
    <property type="entry name" value="L-asparaginase_I"/>
</dbReference>
<dbReference type="SFLD" id="SFLDS00057">
    <property type="entry name" value="Glutaminase/Asparaginase"/>
    <property type="match status" value="1"/>
</dbReference>
<dbReference type="PIRSF" id="PIRSF500176">
    <property type="entry name" value="L_ASNase"/>
    <property type="match status" value="1"/>
</dbReference>
<keyword evidence="2" id="KW-0378">Hydrolase</keyword>
<dbReference type="SUPFAM" id="SSF53774">
    <property type="entry name" value="Glutaminase/Asparaginase"/>
    <property type="match status" value="1"/>
</dbReference>
<dbReference type="Pfam" id="PF17763">
    <property type="entry name" value="Asparaginase_C"/>
    <property type="match status" value="1"/>
</dbReference>
<accession>A0AAQ3M391</accession>
<dbReference type="InterPro" id="IPR027473">
    <property type="entry name" value="L-asparaginase_C"/>
</dbReference>
<dbReference type="SMART" id="SM00870">
    <property type="entry name" value="Asparaginase"/>
    <property type="match status" value="1"/>
</dbReference>
<dbReference type="InterPro" id="IPR006034">
    <property type="entry name" value="Asparaginase/glutaminase-like"/>
</dbReference>
<dbReference type="EMBL" id="CP138580">
    <property type="protein sequence ID" value="WPG97676.1"/>
    <property type="molecule type" value="Genomic_DNA"/>
</dbReference>
<dbReference type="GO" id="GO:0009066">
    <property type="term" value="P:aspartate family amino acid metabolic process"/>
    <property type="evidence" value="ECO:0007669"/>
    <property type="project" value="UniProtKB-ARBA"/>
</dbReference>
<dbReference type="Proteomes" id="UP001303373">
    <property type="component" value="Chromosome 1"/>
</dbReference>
<dbReference type="AlphaFoldDB" id="A0AAQ3M391"/>
<dbReference type="InterPro" id="IPR036152">
    <property type="entry name" value="Asp/glu_Ase-like_sf"/>
</dbReference>
<dbReference type="PIRSF" id="PIRSF001220">
    <property type="entry name" value="L-ASNase_gatD"/>
    <property type="match status" value="1"/>
</dbReference>
<evidence type="ECO:0000313" key="6">
    <source>
        <dbReference type="EMBL" id="WPG97676.1"/>
    </source>
</evidence>
<evidence type="ECO:0000259" key="5">
    <source>
        <dbReference type="Pfam" id="PF17763"/>
    </source>
</evidence>
<dbReference type="Gene3D" id="3.40.50.1170">
    <property type="entry name" value="L-asparaginase, N-terminal domain"/>
    <property type="match status" value="1"/>
</dbReference>
<protein>
    <recommendedName>
        <fullName evidence="1">asparaginase</fullName>
        <ecNumber evidence="1">3.5.1.1</ecNumber>
    </recommendedName>
</protein>
<dbReference type="PRINTS" id="PR00139">
    <property type="entry name" value="ASNGLNASE"/>
</dbReference>
<evidence type="ECO:0000256" key="1">
    <source>
        <dbReference type="ARBA" id="ARBA00012920"/>
    </source>
</evidence>
<evidence type="ECO:0000313" key="7">
    <source>
        <dbReference type="Proteomes" id="UP001303373"/>
    </source>
</evidence>
<proteinExistence type="predicted"/>
<dbReference type="Pfam" id="PF00710">
    <property type="entry name" value="Asparaginase"/>
    <property type="match status" value="1"/>
</dbReference>
<keyword evidence="7" id="KW-1185">Reference proteome</keyword>
<dbReference type="CDD" id="cd08963">
    <property type="entry name" value="L-asparaginase_I"/>
    <property type="match status" value="1"/>
</dbReference>
<evidence type="ECO:0000256" key="2">
    <source>
        <dbReference type="ARBA" id="ARBA00022801"/>
    </source>
</evidence>
<evidence type="ECO:0000259" key="4">
    <source>
        <dbReference type="Pfam" id="PF00710"/>
    </source>
</evidence>
<dbReference type="EC" id="3.5.1.1" evidence="1"/>
<gene>
    <name evidence="6" type="ORF">R9X50_00045600</name>
</gene>
<dbReference type="InterPro" id="IPR027474">
    <property type="entry name" value="L-asparaginase_N"/>
</dbReference>